<protein>
    <submittedName>
        <fullName evidence="1">Uncharacterized protein</fullName>
    </submittedName>
</protein>
<dbReference type="Proteomes" id="UP001283361">
    <property type="component" value="Unassembled WGS sequence"/>
</dbReference>
<evidence type="ECO:0000313" key="1">
    <source>
        <dbReference type="EMBL" id="KAK3759110.1"/>
    </source>
</evidence>
<gene>
    <name evidence="1" type="ORF">RRG08_040664</name>
</gene>
<evidence type="ECO:0000313" key="2">
    <source>
        <dbReference type="Proteomes" id="UP001283361"/>
    </source>
</evidence>
<dbReference type="AlphaFoldDB" id="A0AAE0YXU8"/>
<organism evidence="1 2">
    <name type="scientific">Elysia crispata</name>
    <name type="common">lettuce slug</name>
    <dbReference type="NCBI Taxonomy" id="231223"/>
    <lineage>
        <taxon>Eukaryota</taxon>
        <taxon>Metazoa</taxon>
        <taxon>Spiralia</taxon>
        <taxon>Lophotrochozoa</taxon>
        <taxon>Mollusca</taxon>
        <taxon>Gastropoda</taxon>
        <taxon>Heterobranchia</taxon>
        <taxon>Euthyneura</taxon>
        <taxon>Panpulmonata</taxon>
        <taxon>Sacoglossa</taxon>
        <taxon>Placobranchoidea</taxon>
        <taxon>Plakobranchidae</taxon>
        <taxon>Elysia</taxon>
    </lineage>
</organism>
<reference evidence="1" key="1">
    <citation type="journal article" date="2023" name="G3 (Bethesda)">
        <title>A reference genome for the long-term kleptoplast-retaining sea slug Elysia crispata morphotype clarki.</title>
        <authorList>
            <person name="Eastman K.E."/>
            <person name="Pendleton A.L."/>
            <person name="Shaikh M.A."/>
            <person name="Suttiyut T."/>
            <person name="Ogas R."/>
            <person name="Tomko P."/>
            <person name="Gavelis G."/>
            <person name="Widhalm J.R."/>
            <person name="Wisecaver J.H."/>
        </authorList>
    </citation>
    <scope>NUCLEOTIDE SEQUENCE</scope>
    <source>
        <strain evidence="1">ECLA1</strain>
    </source>
</reference>
<comment type="caution">
    <text evidence="1">The sequence shown here is derived from an EMBL/GenBank/DDBJ whole genome shotgun (WGS) entry which is preliminary data.</text>
</comment>
<proteinExistence type="predicted"/>
<sequence>MLENKLTPDELWSNLTPQEFGKRGPIPPTISVSLRLGTSETVFPGLSIYPSKHSALATALKREQSWPCDSTFEPQAQKCCSKSRQILRISKRPFHRGYSTEVISQRAYYRGYLTADILQWTSNRGYLTEDILQWTSNRGYLTADI</sequence>
<keyword evidence="2" id="KW-1185">Reference proteome</keyword>
<dbReference type="EMBL" id="JAWDGP010005165">
    <property type="protein sequence ID" value="KAK3759110.1"/>
    <property type="molecule type" value="Genomic_DNA"/>
</dbReference>
<name>A0AAE0YXU8_9GAST</name>
<accession>A0AAE0YXU8</accession>